<protein>
    <submittedName>
        <fullName evidence="2">Uncharacterized protein</fullName>
    </submittedName>
</protein>
<accession>A0A699UH41</accession>
<sequence length="79" mass="9246">TSKDKSKTHRLDAPIIEDWLSDSEDETEIESMPQQREPIFVKCTEHVKISRESVKKVEHNKQAENLRTNNQKSRGNKKN</sequence>
<reference evidence="2" key="1">
    <citation type="journal article" date="2019" name="Sci. Rep.">
        <title>Draft genome of Tanacetum cinerariifolium, the natural source of mosquito coil.</title>
        <authorList>
            <person name="Yamashiro T."/>
            <person name="Shiraishi A."/>
            <person name="Satake H."/>
            <person name="Nakayama K."/>
        </authorList>
    </citation>
    <scope>NUCLEOTIDE SEQUENCE</scope>
</reference>
<organism evidence="2">
    <name type="scientific">Tanacetum cinerariifolium</name>
    <name type="common">Dalmatian daisy</name>
    <name type="synonym">Chrysanthemum cinerariifolium</name>
    <dbReference type="NCBI Taxonomy" id="118510"/>
    <lineage>
        <taxon>Eukaryota</taxon>
        <taxon>Viridiplantae</taxon>
        <taxon>Streptophyta</taxon>
        <taxon>Embryophyta</taxon>
        <taxon>Tracheophyta</taxon>
        <taxon>Spermatophyta</taxon>
        <taxon>Magnoliopsida</taxon>
        <taxon>eudicotyledons</taxon>
        <taxon>Gunneridae</taxon>
        <taxon>Pentapetalae</taxon>
        <taxon>asterids</taxon>
        <taxon>campanulids</taxon>
        <taxon>Asterales</taxon>
        <taxon>Asteraceae</taxon>
        <taxon>Asteroideae</taxon>
        <taxon>Anthemideae</taxon>
        <taxon>Anthemidinae</taxon>
        <taxon>Tanacetum</taxon>
    </lineage>
</organism>
<dbReference type="EMBL" id="BKCJ011329336">
    <property type="protein sequence ID" value="GFD21383.1"/>
    <property type="molecule type" value="Genomic_DNA"/>
</dbReference>
<comment type="caution">
    <text evidence="2">The sequence shown here is derived from an EMBL/GenBank/DDBJ whole genome shotgun (WGS) entry which is preliminary data.</text>
</comment>
<proteinExistence type="predicted"/>
<evidence type="ECO:0000313" key="2">
    <source>
        <dbReference type="EMBL" id="GFD21383.1"/>
    </source>
</evidence>
<name>A0A699UH41_TANCI</name>
<evidence type="ECO:0000256" key="1">
    <source>
        <dbReference type="SAM" id="MobiDB-lite"/>
    </source>
</evidence>
<feature type="non-terminal residue" evidence="2">
    <location>
        <position position="1"/>
    </location>
</feature>
<gene>
    <name evidence="2" type="ORF">Tci_893352</name>
</gene>
<dbReference type="AlphaFoldDB" id="A0A699UH41"/>
<feature type="compositionally biased region" description="Basic and acidic residues" evidence="1">
    <location>
        <begin position="51"/>
        <end position="64"/>
    </location>
</feature>
<feature type="region of interest" description="Disordered" evidence="1">
    <location>
        <begin position="51"/>
        <end position="79"/>
    </location>
</feature>